<dbReference type="RefSeq" id="WP_353070152.1">
    <property type="nucleotide sequence ID" value="NZ_CP132932.1"/>
</dbReference>
<protein>
    <submittedName>
        <fullName evidence="3">Glycoside hydrolase family 127 protein</fullName>
    </submittedName>
</protein>
<gene>
    <name evidence="3" type="ORF">RBB75_08285</name>
</gene>
<dbReference type="SUPFAM" id="SSF48208">
    <property type="entry name" value="Six-hairpin glycosidases"/>
    <property type="match status" value="1"/>
</dbReference>
<dbReference type="PANTHER" id="PTHR31151">
    <property type="entry name" value="PROLINE-TRNA LIGASE (DUF1680)"/>
    <property type="match status" value="1"/>
</dbReference>
<evidence type="ECO:0000259" key="1">
    <source>
        <dbReference type="Pfam" id="PF07944"/>
    </source>
</evidence>
<dbReference type="PANTHER" id="PTHR31151:SF0">
    <property type="entry name" value="PROLINE-TRNA LIGASE (DUF1680)"/>
    <property type="match status" value="1"/>
</dbReference>
<dbReference type="EMBL" id="CP132932">
    <property type="protein sequence ID" value="XCB28306.1"/>
    <property type="molecule type" value="Genomic_DNA"/>
</dbReference>
<dbReference type="InterPro" id="IPR049046">
    <property type="entry name" value="Beta-AFase-like_GH127_middle"/>
</dbReference>
<sequence>MVAKSAGVRHLQTQPAQYAKQCGVNGNDVGLCARTSLIAAHRVTDRSQQAENAGVSLEISRRELLRGGAAVAAGGALQRTGFAAVSAGPLEEVGYSQVTLKSAPHLAQMENARAILMGISDDSLLMPFRKMVGQDAPGEDIGGWYQYRADYDYRKEDAGLAPSATFGQWVSALSRMYAITGDPALRERVVRLNRLYAKTIATEYYANNRFPAYCFDRLVCGLMDAHRLAGDDDALAILERTRKAALPELPSRAVDREVVWRQGKDVSWTWDESYTLPENLYLVSLQMNGEGHIYREMAERYLDDASYFDPLARGENVLGGRHAYSYVNALCSAMQAYLVGGSEKHLRAAKNGFDMLLAQSFATGGWGPDEMLKAPGSGKVFASLATSHNSFETPCGAYAHMKLTRYLLRCTRDGRYGDSMERVMYNTVMGAMPLQPDGHAFYYSDYRSRPSEKAGDGTNGTLDIGAKRVYSTHRWPCCSGTLPQVAADYWINGYFHEPGAMWVNLYLPSVLRWSEGGAQLEMELEGDYPETPEVRLRLKTTRVVPFALKLRIPAWADGATLQVNGSPFPMTVALGFATVQRRWRTGDTVKLQLPMKPRIETLDEAHPETAAVLFGPRVLLALASGPVVARRAQALAVEQDKQREWILESTNGPVKMVPFTSVGDQEYLTYLQLMS</sequence>
<evidence type="ECO:0000259" key="2">
    <source>
        <dbReference type="Pfam" id="PF20736"/>
    </source>
</evidence>
<dbReference type="InterPro" id="IPR008928">
    <property type="entry name" value="6-hairpin_glycosidase_sf"/>
</dbReference>
<reference evidence="3" key="1">
    <citation type="submission" date="2023-08" db="EMBL/GenBank/DDBJ databases">
        <authorList>
            <person name="Messyasz A."/>
            <person name="Mannisto M.K."/>
            <person name="Kerkhof L.J."/>
            <person name="Haggblom M."/>
        </authorList>
    </citation>
    <scope>NUCLEOTIDE SEQUENCE</scope>
    <source>
        <strain evidence="3">M8UP23</strain>
    </source>
</reference>
<feature type="domain" description="Non-reducing end beta-L-arabinofuranosidase-like GH127 catalytic" evidence="1">
    <location>
        <begin position="97"/>
        <end position="486"/>
    </location>
</feature>
<dbReference type="InterPro" id="IPR012878">
    <property type="entry name" value="Beta-AFase-like_GH127_cat"/>
</dbReference>
<reference evidence="3" key="2">
    <citation type="journal article" date="2024" name="Environ. Microbiol.">
        <title>Genome analysis and description of Tunturibacter gen. nov. expands the diversity of Terriglobia in tundra soils.</title>
        <authorList>
            <person name="Messyasz A."/>
            <person name="Mannisto M.K."/>
            <person name="Kerkhof L.J."/>
            <person name="Haggblom M.M."/>
        </authorList>
    </citation>
    <scope>NUCLEOTIDE SEQUENCE</scope>
    <source>
        <strain evidence="3">M8UP23</strain>
    </source>
</reference>
<dbReference type="KEGG" id="temp:RBB75_08285"/>
<organism evidence="3">
    <name type="scientific">Tunturiibacter empetritectus</name>
    <dbReference type="NCBI Taxonomy" id="3069691"/>
    <lineage>
        <taxon>Bacteria</taxon>
        <taxon>Pseudomonadati</taxon>
        <taxon>Acidobacteriota</taxon>
        <taxon>Terriglobia</taxon>
        <taxon>Terriglobales</taxon>
        <taxon>Acidobacteriaceae</taxon>
        <taxon>Tunturiibacter</taxon>
    </lineage>
</organism>
<feature type="domain" description="Non-reducing end beta-L-arabinofuranosidase-like GH127 middle" evidence="2">
    <location>
        <begin position="501"/>
        <end position="595"/>
    </location>
</feature>
<dbReference type="Pfam" id="PF20736">
    <property type="entry name" value="Glyco_hydro127M"/>
    <property type="match status" value="1"/>
</dbReference>
<dbReference type="Pfam" id="PF07944">
    <property type="entry name" value="Beta-AFase-like_GH127_cat"/>
    <property type="match status" value="1"/>
</dbReference>
<evidence type="ECO:0000313" key="3">
    <source>
        <dbReference type="EMBL" id="XCB28306.1"/>
    </source>
</evidence>
<proteinExistence type="predicted"/>
<name>A0AAU7ZH29_9BACT</name>
<dbReference type="GO" id="GO:0016787">
    <property type="term" value="F:hydrolase activity"/>
    <property type="evidence" value="ECO:0007669"/>
    <property type="project" value="UniProtKB-KW"/>
</dbReference>
<accession>A0AAU7ZH29</accession>
<dbReference type="GO" id="GO:0005975">
    <property type="term" value="P:carbohydrate metabolic process"/>
    <property type="evidence" value="ECO:0007669"/>
    <property type="project" value="InterPro"/>
</dbReference>
<keyword evidence="3" id="KW-0378">Hydrolase</keyword>
<dbReference type="AlphaFoldDB" id="A0AAU7ZH29"/>